<keyword evidence="7 17" id="KW-0067">ATP-binding</keyword>
<dbReference type="Pfam" id="PF03853">
    <property type="entry name" value="YjeF_N"/>
    <property type="match status" value="1"/>
</dbReference>
<feature type="binding site" evidence="18">
    <location>
        <position position="97"/>
    </location>
    <ligand>
        <name>K(+)</name>
        <dbReference type="ChEBI" id="CHEBI:29103"/>
    </ligand>
</feature>
<evidence type="ECO:0000259" key="21">
    <source>
        <dbReference type="PROSITE" id="PS51385"/>
    </source>
</evidence>
<comment type="catalytic activity">
    <reaction evidence="15 17 19">
        <text>(6S)-NADHX + ADP = AMP + phosphate + NADH + H(+)</text>
        <dbReference type="Rhea" id="RHEA:32223"/>
        <dbReference type="ChEBI" id="CHEBI:15378"/>
        <dbReference type="ChEBI" id="CHEBI:43474"/>
        <dbReference type="ChEBI" id="CHEBI:57945"/>
        <dbReference type="ChEBI" id="CHEBI:64074"/>
        <dbReference type="ChEBI" id="CHEBI:456215"/>
        <dbReference type="ChEBI" id="CHEBI:456216"/>
        <dbReference type="EC" id="4.2.1.136"/>
    </reaction>
</comment>
<evidence type="ECO:0000259" key="20">
    <source>
        <dbReference type="PROSITE" id="PS51383"/>
    </source>
</evidence>
<comment type="cofactor">
    <cofactor evidence="17">
        <name>Mg(2+)</name>
        <dbReference type="ChEBI" id="CHEBI:18420"/>
    </cofactor>
</comment>
<evidence type="ECO:0000256" key="2">
    <source>
        <dbReference type="ARBA" id="ARBA00000909"/>
    </source>
</evidence>
<dbReference type="Proteomes" id="UP000291097">
    <property type="component" value="Unassembled WGS sequence"/>
</dbReference>
<comment type="similarity">
    <text evidence="3 19">In the N-terminal section; belongs to the NnrE/AIBP family.</text>
</comment>
<name>A0A482Y9D1_9EURY</name>
<evidence type="ECO:0000256" key="17">
    <source>
        <dbReference type="HAMAP-Rule" id="MF_01965"/>
    </source>
</evidence>
<keyword evidence="12 17" id="KW-0456">Lyase</keyword>
<dbReference type="HAMAP" id="MF_01965">
    <property type="entry name" value="NADHX_dehydratase"/>
    <property type="match status" value="1"/>
</dbReference>
<evidence type="ECO:0000256" key="7">
    <source>
        <dbReference type="ARBA" id="ARBA00022840"/>
    </source>
</evidence>
<dbReference type="InterPro" id="IPR036652">
    <property type="entry name" value="YjeF_N_dom_sf"/>
</dbReference>
<keyword evidence="11 18" id="KW-0413">Isomerase</keyword>
<keyword evidence="6 17" id="KW-0547">Nucleotide-binding</keyword>
<comment type="catalytic activity">
    <reaction evidence="16 17 19">
        <text>(6S)-NADPHX + ADP = AMP + phosphate + NADPH + H(+)</text>
        <dbReference type="Rhea" id="RHEA:32235"/>
        <dbReference type="ChEBI" id="CHEBI:15378"/>
        <dbReference type="ChEBI" id="CHEBI:43474"/>
        <dbReference type="ChEBI" id="CHEBI:57783"/>
        <dbReference type="ChEBI" id="CHEBI:64076"/>
        <dbReference type="ChEBI" id="CHEBI:456215"/>
        <dbReference type="ChEBI" id="CHEBI:456216"/>
        <dbReference type="EC" id="4.2.1.136"/>
    </reaction>
</comment>
<feature type="binding site" evidence="17">
    <location>
        <position position="353"/>
    </location>
    <ligand>
        <name>(6S)-NADPHX</name>
        <dbReference type="ChEBI" id="CHEBI:64076"/>
    </ligand>
</feature>
<comment type="similarity">
    <text evidence="4 19">In the C-terminal section; belongs to the NnrD/CARKD family.</text>
</comment>
<keyword evidence="13" id="KW-0511">Multifunctional enzyme</keyword>
<proteinExistence type="inferred from homology"/>
<comment type="subunit">
    <text evidence="17">Homotetramer.</text>
</comment>
<dbReference type="GO" id="GO:0110051">
    <property type="term" value="P:metabolite repair"/>
    <property type="evidence" value="ECO:0007669"/>
    <property type="project" value="TreeGrafter"/>
</dbReference>
<feature type="binding site" evidence="17">
    <location>
        <position position="464"/>
    </location>
    <ligand>
        <name>(6S)-NADPHX</name>
        <dbReference type="ChEBI" id="CHEBI:64076"/>
    </ligand>
</feature>
<keyword evidence="9 18" id="KW-0630">Potassium</keyword>
<feature type="binding site" evidence="17">
    <location>
        <position position="463"/>
    </location>
    <ligand>
        <name>AMP</name>
        <dbReference type="ChEBI" id="CHEBI:456215"/>
    </ligand>
</feature>
<evidence type="ECO:0000256" key="5">
    <source>
        <dbReference type="ARBA" id="ARBA00022723"/>
    </source>
</evidence>
<comment type="similarity">
    <text evidence="18">Belongs to the NnrE/AIBP family.</text>
</comment>
<dbReference type="Pfam" id="PF01256">
    <property type="entry name" value="Carb_kinase"/>
    <property type="match status" value="1"/>
</dbReference>
<evidence type="ECO:0000256" key="16">
    <source>
        <dbReference type="ARBA" id="ARBA00049209"/>
    </source>
</evidence>
<feature type="domain" description="YjeF N-terminal" evidence="21">
    <location>
        <begin position="49"/>
        <end position="254"/>
    </location>
</feature>
<feature type="binding site" evidence="18">
    <location>
        <position position="202"/>
    </location>
    <ligand>
        <name>(6S)-NADPHX</name>
        <dbReference type="ChEBI" id="CHEBI:64076"/>
    </ligand>
</feature>
<evidence type="ECO:0000256" key="13">
    <source>
        <dbReference type="ARBA" id="ARBA00023268"/>
    </source>
</evidence>
<evidence type="ECO:0000256" key="4">
    <source>
        <dbReference type="ARBA" id="ARBA00009524"/>
    </source>
</evidence>
<evidence type="ECO:0000256" key="10">
    <source>
        <dbReference type="ARBA" id="ARBA00023027"/>
    </source>
</evidence>
<evidence type="ECO:0000256" key="3">
    <source>
        <dbReference type="ARBA" id="ARBA00006001"/>
    </source>
</evidence>
<feature type="domain" description="YjeF C-terminal" evidence="20">
    <location>
        <begin position="254"/>
        <end position="521"/>
    </location>
</feature>
<dbReference type="PROSITE" id="PS51383">
    <property type="entry name" value="YJEF_C_3"/>
    <property type="match status" value="1"/>
</dbReference>
<comment type="function">
    <text evidence="18">Catalyzes the epimerization of the S- and R-forms of NAD(P)HX, a damaged form of NAD(P)H that is a result of enzymatic or heat-dependent hydration. This is a prerequisite for the S-specific NAD(P)H-hydrate dehydratase to allow the repair of both epimers of NAD(P)HX.</text>
</comment>
<evidence type="ECO:0000256" key="12">
    <source>
        <dbReference type="ARBA" id="ARBA00023239"/>
    </source>
</evidence>
<keyword evidence="8 17" id="KW-0521">NADP</keyword>
<evidence type="ECO:0000256" key="6">
    <source>
        <dbReference type="ARBA" id="ARBA00022741"/>
    </source>
</evidence>
<reference evidence="22 23" key="1">
    <citation type="submission" date="2019-02" db="EMBL/GenBank/DDBJ databases">
        <title>Genomic Encyclopedia of Archaeal and Bacterial Type Strains, Phase II (KMG-II): from individual species to whole genera.</title>
        <authorList>
            <person name="Goeker M."/>
        </authorList>
    </citation>
    <scope>NUCLEOTIDE SEQUENCE [LARGE SCALE GENOMIC DNA]</scope>
    <source>
        <strain evidence="22 23">DSM 18328</strain>
    </source>
</reference>
<dbReference type="SUPFAM" id="SSF64153">
    <property type="entry name" value="YjeF N-terminal domain-like"/>
    <property type="match status" value="1"/>
</dbReference>
<keyword evidence="5 18" id="KW-0479">Metal-binding</keyword>
<comment type="caution">
    <text evidence="22">The sequence shown here is derived from an EMBL/GenBank/DDBJ whole genome shotgun (WGS) entry which is preliminary data.</text>
</comment>
<dbReference type="GO" id="GO:0005524">
    <property type="term" value="F:ATP binding"/>
    <property type="evidence" value="ECO:0007669"/>
    <property type="project" value="UniProtKB-UniRule"/>
</dbReference>
<comment type="similarity">
    <text evidence="17">Belongs to the NnrD/CARKD family.</text>
</comment>
<dbReference type="InterPro" id="IPR030677">
    <property type="entry name" value="Nnr"/>
</dbReference>
<feature type="binding site" evidence="18">
    <location>
        <position position="169"/>
    </location>
    <ligand>
        <name>K(+)</name>
        <dbReference type="ChEBI" id="CHEBI:29103"/>
    </ligand>
</feature>
<dbReference type="EC" id="5.1.99.6" evidence="19"/>
<dbReference type="EC" id="4.2.1.136" evidence="19"/>
<dbReference type="GO" id="GO:0052855">
    <property type="term" value="F:ADP-dependent NAD(P)H-hydrate dehydratase activity"/>
    <property type="evidence" value="ECO:0007669"/>
    <property type="project" value="UniProtKB-UniRule"/>
</dbReference>
<dbReference type="GO" id="GO:0046872">
    <property type="term" value="F:metal ion binding"/>
    <property type="evidence" value="ECO:0007669"/>
    <property type="project" value="UniProtKB-UniRule"/>
</dbReference>
<dbReference type="SUPFAM" id="SSF53613">
    <property type="entry name" value="Ribokinase-like"/>
    <property type="match status" value="1"/>
</dbReference>
<evidence type="ECO:0000256" key="11">
    <source>
        <dbReference type="ARBA" id="ARBA00023235"/>
    </source>
</evidence>
<dbReference type="AlphaFoldDB" id="A0A482Y9D1"/>
<evidence type="ECO:0000256" key="8">
    <source>
        <dbReference type="ARBA" id="ARBA00022857"/>
    </source>
</evidence>
<dbReference type="HAMAP" id="MF_01966">
    <property type="entry name" value="NADHX_epimerase"/>
    <property type="match status" value="1"/>
</dbReference>
<dbReference type="NCBIfam" id="TIGR00197">
    <property type="entry name" value="yjeF_nterm"/>
    <property type="match status" value="1"/>
</dbReference>
<evidence type="ECO:0000313" key="23">
    <source>
        <dbReference type="Proteomes" id="UP000291097"/>
    </source>
</evidence>
<dbReference type="InterPro" id="IPR004443">
    <property type="entry name" value="YjeF_N_dom"/>
</dbReference>
<keyword evidence="10 17" id="KW-0520">NAD</keyword>
<feature type="binding site" evidence="18">
    <location>
        <begin position="173"/>
        <end position="179"/>
    </location>
    <ligand>
        <name>(6S)-NADPHX</name>
        <dbReference type="ChEBI" id="CHEBI:64076"/>
    </ligand>
</feature>
<comment type="function">
    <text evidence="14 19">Bifunctional enzyme that catalyzes the epimerization of the S- and R-forms of NAD(P)HX and the dehydration of the S-form of NAD(P)HX at the expense of ADP, which is converted to AMP. This allows the repair of both epimers of NAD(P)HX, a damaged form of NAD(P)H that is a result of enzymatic or heat-dependent hydration.</text>
</comment>
<dbReference type="CDD" id="cd01171">
    <property type="entry name" value="YXKO-related"/>
    <property type="match status" value="1"/>
</dbReference>
<comment type="catalytic activity">
    <reaction evidence="2 18 19">
        <text>(6R)-NADPHX = (6S)-NADPHX</text>
        <dbReference type="Rhea" id="RHEA:32227"/>
        <dbReference type="ChEBI" id="CHEBI:64076"/>
        <dbReference type="ChEBI" id="CHEBI:64077"/>
        <dbReference type="EC" id="5.1.99.6"/>
    </reaction>
</comment>
<protein>
    <recommendedName>
        <fullName evidence="19">Bifunctional NAD(P)H-hydrate repair enzyme</fullName>
    </recommendedName>
    <alternativeName>
        <fullName evidence="19">Nicotinamide nucleotide repair protein</fullName>
    </alternativeName>
    <domain>
        <recommendedName>
            <fullName evidence="19">ADP-dependent (S)-NAD(P)H-hydrate dehydratase</fullName>
            <ecNumber evidence="19">4.2.1.136</ecNumber>
        </recommendedName>
        <alternativeName>
            <fullName evidence="19">ADP-dependent NAD(P)HX dehydratase</fullName>
        </alternativeName>
    </domain>
    <domain>
        <recommendedName>
            <fullName evidence="19">NAD(P)H-hydrate epimerase</fullName>
            <ecNumber evidence="19">5.1.99.6</ecNumber>
        </recommendedName>
    </domain>
</protein>
<dbReference type="InterPro" id="IPR000631">
    <property type="entry name" value="CARKD"/>
</dbReference>
<dbReference type="PIRSF" id="PIRSF017184">
    <property type="entry name" value="Nnr"/>
    <property type="match status" value="1"/>
</dbReference>
<comment type="catalytic activity">
    <reaction evidence="1 18 19">
        <text>(6R)-NADHX = (6S)-NADHX</text>
        <dbReference type="Rhea" id="RHEA:32215"/>
        <dbReference type="ChEBI" id="CHEBI:64074"/>
        <dbReference type="ChEBI" id="CHEBI:64075"/>
        <dbReference type="EC" id="5.1.99.6"/>
    </reaction>
</comment>
<dbReference type="GO" id="GO:0046496">
    <property type="term" value="P:nicotinamide nucleotide metabolic process"/>
    <property type="evidence" value="ECO:0007669"/>
    <property type="project" value="UniProtKB-UniRule"/>
</dbReference>
<accession>A0A482Y9D1</accession>
<dbReference type="PANTHER" id="PTHR12592">
    <property type="entry name" value="ATP-DEPENDENT (S)-NAD(P)H-HYDRATE DEHYDRATASE FAMILY MEMBER"/>
    <property type="match status" value="1"/>
</dbReference>
<dbReference type="Gene3D" id="3.40.1190.20">
    <property type="match status" value="1"/>
</dbReference>
<evidence type="ECO:0000256" key="14">
    <source>
        <dbReference type="ARBA" id="ARBA00025153"/>
    </source>
</evidence>
<dbReference type="Gene3D" id="3.40.50.10260">
    <property type="entry name" value="YjeF N-terminal domain"/>
    <property type="match status" value="1"/>
</dbReference>
<comment type="function">
    <text evidence="17">Catalyzes the dehydration of the S-form of NAD(P)HX at the expense of ADP, which is converted to AMP. Together with NAD(P)HX epimerase, which catalyzes the epimerization of the S- and R-forms, the enzyme allows the repair of both epimers of NAD(P)HX, a damaged form of NAD(P)H that is a result of enzymatic or heat-dependent hydration.</text>
</comment>
<evidence type="ECO:0000256" key="9">
    <source>
        <dbReference type="ARBA" id="ARBA00022958"/>
    </source>
</evidence>
<feature type="binding site" evidence="18">
    <location>
        <position position="205"/>
    </location>
    <ligand>
        <name>K(+)</name>
        <dbReference type="ChEBI" id="CHEBI:29103"/>
    </ligand>
</feature>
<comment type="caution">
    <text evidence="17">Lacks conserved residue(s) required for the propagation of feature annotation.</text>
</comment>
<evidence type="ECO:0000256" key="19">
    <source>
        <dbReference type="PIRNR" id="PIRNR017184"/>
    </source>
</evidence>
<dbReference type="PANTHER" id="PTHR12592:SF0">
    <property type="entry name" value="ATP-DEPENDENT (S)-NAD(P)H-HYDRATE DEHYDRATASE"/>
    <property type="match status" value="1"/>
</dbReference>
<evidence type="ECO:0000313" key="22">
    <source>
        <dbReference type="EMBL" id="RZV10857.1"/>
    </source>
</evidence>
<feature type="binding site" evidence="18">
    <location>
        <begin position="96"/>
        <end position="100"/>
    </location>
    <ligand>
        <name>(6S)-NADPHX</name>
        <dbReference type="ChEBI" id="CHEBI:64076"/>
    </ligand>
</feature>
<organism evidence="22 23">
    <name type="scientific">Natrinema hispanicum</name>
    <dbReference type="NCBI Taxonomy" id="392421"/>
    <lineage>
        <taxon>Archaea</taxon>
        <taxon>Methanobacteriati</taxon>
        <taxon>Methanobacteriota</taxon>
        <taxon>Stenosarchaea group</taxon>
        <taxon>Halobacteria</taxon>
        <taxon>Halobacteriales</taxon>
        <taxon>Natrialbaceae</taxon>
        <taxon>Natrinema</taxon>
    </lineage>
</organism>
<dbReference type="GO" id="GO:0052856">
    <property type="term" value="F:NAD(P)HX epimerase activity"/>
    <property type="evidence" value="ECO:0007669"/>
    <property type="project" value="UniProtKB-UniRule"/>
</dbReference>
<evidence type="ECO:0000256" key="15">
    <source>
        <dbReference type="ARBA" id="ARBA00048238"/>
    </source>
</evidence>
<evidence type="ECO:0000256" key="18">
    <source>
        <dbReference type="HAMAP-Rule" id="MF_01966"/>
    </source>
</evidence>
<gene>
    <name evidence="17" type="primary">nnrD</name>
    <name evidence="18" type="synonym">nnrE</name>
    <name evidence="22" type="ORF">BDK88_2058</name>
</gene>
<dbReference type="PROSITE" id="PS51385">
    <property type="entry name" value="YJEF_N"/>
    <property type="match status" value="1"/>
</dbReference>
<dbReference type="NCBIfam" id="TIGR00196">
    <property type="entry name" value="yjeF_cterm"/>
    <property type="match status" value="1"/>
</dbReference>
<feature type="binding site" evidence="17">
    <location>
        <position position="284"/>
    </location>
    <ligand>
        <name>(6S)-NADPHX</name>
        <dbReference type="ChEBI" id="CHEBI:64076"/>
    </ligand>
</feature>
<comment type="cofactor">
    <cofactor evidence="18 19">
        <name>K(+)</name>
        <dbReference type="ChEBI" id="CHEBI:29103"/>
    </cofactor>
    <text evidence="18 19">Binds 1 potassium ion per subunit.</text>
</comment>
<dbReference type="EMBL" id="SHMP01000004">
    <property type="protein sequence ID" value="RZV10857.1"/>
    <property type="molecule type" value="Genomic_DNA"/>
</dbReference>
<dbReference type="InterPro" id="IPR029056">
    <property type="entry name" value="Ribokinase-like"/>
</dbReference>
<evidence type="ECO:0000256" key="1">
    <source>
        <dbReference type="ARBA" id="ARBA00000013"/>
    </source>
</evidence>
<sequence>MVLVAEPTCTQFVSHSCNERGTAVEQTALSAIFNGRPAEPSRMITGERMAAVDANAAALGVSQKQLMESSGHAVARAIREIADPGARVVIVAGRGNNGGDAFVAARFLDAYEVATLLLGRAELIGTDIARENWDALEQADYDTREATDSSALTPDSSAFDLSEADVIVDAMLGTGISGDLREPAATAAAAINDADATVLAVDVPSGFDADGGDHASNGVEADHVVTFHDTKPGLDDLDAELTVADIGIPAAAERFAGPGDVTLARPQSRDGRVFVIGGGPYTGAPALAAQAALRAGVELSFVAAPESVAGEIQSYAEDLIVQPYGSDRLSPDQADDLAETAERHDDIVVLGPGLGTADETLEATRQFLASYTGPAVVDADALSAVPEIETEATLVCTPNRRELARMGGPDTDSLRDAADEIEAFAADLGHVVLAKGVDDVITDGDHTRICRSGTPGMKVGGTGDLLAGIVAALLEEADPLEAATAGAYVNGIAGERLADSDALGVLASEMLDEIPAALWGETDA</sequence>